<dbReference type="AlphaFoldDB" id="A0A4R1QT19"/>
<proteinExistence type="predicted"/>
<organism evidence="1 2">
    <name type="scientific">Kineothrix alysoides</name>
    <dbReference type="NCBI Taxonomy" id="1469948"/>
    <lineage>
        <taxon>Bacteria</taxon>
        <taxon>Bacillati</taxon>
        <taxon>Bacillota</taxon>
        <taxon>Clostridia</taxon>
        <taxon>Lachnospirales</taxon>
        <taxon>Lachnospiraceae</taxon>
        <taxon>Kineothrix</taxon>
    </lineage>
</organism>
<evidence type="ECO:0000313" key="2">
    <source>
        <dbReference type="Proteomes" id="UP000295718"/>
    </source>
</evidence>
<evidence type="ECO:0000313" key="1">
    <source>
        <dbReference type="EMBL" id="TCL55625.1"/>
    </source>
</evidence>
<dbReference type="EMBL" id="SLUO01000014">
    <property type="protein sequence ID" value="TCL55625.1"/>
    <property type="molecule type" value="Genomic_DNA"/>
</dbReference>
<gene>
    <name evidence="1" type="ORF">EDD76_11435</name>
</gene>
<keyword evidence="2" id="KW-1185">Reference proteome</keyword>
<accession>A0A4R1QT19</accession>
<comment type="caution">
    <text evidence="1">The sequence shown here is derived from an EMBL/GenBank/DDBJ whole genome shotgun (WGS) entry which is preliminary data.</text>
</comment>
<sequence>MKIQKILTWLATRKSLKKRLQERWLRKFGRDRLFIMDVLRR</sequence>
<dbReference type="Proteomes" id="UP000295718">
    <property type="component" value="Unassembled WGS sequence"/>
</dbReference>
<name>A0A4R1QT19_9FIRM</name>
<reference evidence="1 2" key="1">
    <citation type="submission" date="2019-03" db="EMBL/GenBank/DDBJ databases">
        <title>Genomic Encyclopedia of Type Strains, Phase IV (KMG-IV): sequencing the most valuable type-strain genomes for metagenomic binning, comparative biology and taxonomic classification.</title>
        <authorList>
            <person name="Goeker M."/>
        </authorList>
    </citation>
    <scope>NUCLEOTIDE SEQUENCE [LARGE SCALE GENOMIC DNA]</scope>
    <source>
        <strain evidence="1 2">DSM 100556</strain>
    </source>
</reference>
<protein>
    <submittedName>
        <fullName evidence="1">Uncharacterized protein</fullName>
    </submittedName>
</protein>